<evidence type="ECO:0000256" key="2">
    <source>
        <dbReference type="ARBA" id="ARBA00023002"/>
    </source>
</evidence>
<evidence type="ECO:0000256" key="4">
    <source>
        <dbReference type="RuleBase" id="RU003719"/>
    </source>
</evidence>
<dbReference type="Proteomes" id="UP001144471">
    <property type="component" value="Unassembled WGS sequence"/>
</dbReference>
<accession>A0A9W6LPH8</accession>
<evidence type="ECO:0000256" key="1">
    <source>
        <dbReference type="ARBA" id="ARBA00005854"/>
    </source>
</evidence>
<dbReference type="AlphaFoldDB" id="A0A9W6LPH8"/>
<dbReference type="PANTHER" id="PTHR43761">
    <property type="entry name" value="D-ISOMER SPECIFIC 2-HYDROXYACID DEHYDROGENASE FAMILY PROTEIN (AFU_ORTHOLOGUE AFUA_1G13630)"/>
    <property type="match status" value="1"/>
</dbReference>
<gene>
    <name evidence="7" type="ORF">PM10SUCC1_35380</name>
</gene>
<keyword evidence="3" id="KW-0520">NAD</keyword>
<protein>
    <submittedName>
        <fullName evidence="7">Glycerate dehydrogenase</fullName>
    </submittedName>
</protein>
<evidence type="ECO:0000259" key="5">
    <source>
        <dbReference type="Pfam" id="PF00389"/>
    </source>
</evidence>
<dbReference type="InterPro" id="IPR006139">
    <property type="entry name" value="D-isomer_2_OHA_DH_cat_dom"/>
</dbReference>
<keyword evidence="8" id="KW-1185">Reference proteome</keyword>
<dbReference type="CDD" id="cd12162">
    <property type="entry name" value="2-Hacid_dh_4"/>
    <property type="match status" value="1"/>
</dbReference>
<dbReference type="InterPro" id="IPR029753">
    <property type="entry name" value="D-isomer_DH_CS"/>
</dbReference>
<sequence>MKKIVVLDGYTLNPGDLSWERLKELGSVEIYDRTQEDQIEERVGDCEIVITNKTPITRELLERKPGIKYVGVLATGYNVVDIEAARDNGVVVTNIPTYGTEAVAQYVFALLLELCHRVAHHDRRVKEGAWSSAKDFCFWDYPLMELAGKTMGLIGYGRIGQATARIAKAFGMEVLVYDLKKTEGEGVEFVDIETLYKRSDVVSLHCPLTEDNLWMINSESMGKMKRGVLLINTSRGPLIDEGDLAEALNRRAVGGAALDVLAEEPAREDNPLLKAHNCIITPHIAWAPKEARERLLNIAVDNLEGYLKGSIENRVA</sequence>
<dbReference type="InterPro" id="IPR006140">
    <property type="entry name" value="D-isomer_DH_NAD-bd"/>
</dbReference>
<dbReference type="SUPFAM" id="SSF52283">
    <property type="entry name" value="Formate/glycerate dehydrogenase catalytic domain-like"/>
    <property type="match status" value="1"/>
</dbReference>
<dbReference type="Gene3D" id="3.40.50.720">
    <property type="entry name" value="NAD(P)-binding Rossmann-like Domain"/>
    <property type="match status" value="2"/>
</dbReference>
<comment type="caution">
    <text evidence="7">The sequence shown here is derived from an EMBL/GenBank/DDBJ whole genome shotgun (WGS) entry which is preliminary data.</text>
</comment>
<dbReference type="RefSeq" id="WP_281837697.1">
    <property type="nucleotide sequence ID" value="NZ_BSDY01000031.1"/>
</dbReference>
<dbReference type="GO" id="GO:0016616">
    <property type="term" value="F:oxidoreductase activity, acting on the CH-OH group of donors, NAD or NADP as acceptor"/>
    <property type="evidence" value="ECO:0007669"/>
    <property type="project" value="InterPro"/>
</dbReference>
<proteinExistence type="inferred from homology"/>
<dbReference type="PANTHER" id="PTHR43761:SF1">
    <property type="entry name" value="D-ISOMER SPECIFIC 2-HYDROXYACID DEHYDROGENASE CATALYTIC DOMAIN-CONTAINING PROTEIN-RELATED"/>
    <property type="match status" value="1"/>
</dbReference>
<reference evidence="7" key="1">
    <citation type="submission" date="2022-12" db="EMBL/GenBank/DDBJ databases">
        <title>Reference genome sequencing for broad-spectrum identification of bacterial and archaeal isolates by mass spectrometry.</title>
        <authorList>
            <person name="Sekiguchi Y."/>
            <person name="Tourlousse D.M."/>
        </authorList>
    </citation>
    <scope>NUCLEOTIDE SEQUENCE</scope>
    <source>
        <strain evidence="7">10succ1</strain>
    </source>
</reference>
<comment type="similarity">
    <text evidence="1 4">Belongs to the D-isomer specific 2-hydroxyacid dehydrogenase family.</text>
</comment>
<evidence type="ECO:0000313" key="7">
    <source>
        <dbReference type="EMBL" id="GLI58024.1"/>
    </source>
</evidence>
<evidence type="ECO:0000313" key="8">
    <source>
        <dbReference type="Proteomes" id="UP001144471"/>
    </source>
</evidence>
<evidence type="ECO:0000259" key="6">
    <source>
        <dbReference type="Pfam" id="PF02826"/>
    </source>
</evidence>
<dbReference type="PROSITE" id="PS00671">
    <property type="entry name" value="D_2_HYDROXYACID_DH_3"/>
    <property type="match status" value="1"/>
</dbReference>
<dbReference type="EMBL" id="BSDY01000031">
    <property type="protein sequence ID" value="GLI58024.1"/>
    <property type="molecule type" value="Genomic_DNA"/>
</dbReference>
<feature type="domain" description="D-isomer specific 2-hydroxyacid dehydrogenase catalytic" evidence="5">
    <location>
        <begin position="18"/>
        <end position="315"/>
    </location>
</feature>
<dbReference type="PROSITE" id="PS00670">
    <property type="entry name" value="D_2_HYDROXYACID_DH_2"/>
    <property type="match status" value="1"/>
</dbReference>
<feature type="domain" description="D-isomer specific 2-hydroxyacid dehydrogenase NAD-binding" evidence="6">
    <location>
        <begin position="108"/>
        <end position="285"/>
    </location>
</feature>
<dbReference type="InterPro" id="IPR036291">
    <property type="entry name" value="NAD(P)-bd_dom_sf"/>
</dbReference>
<dbReference type="InterPro" id="IPR050418">
    <property type="entry name" value="D-iso_2-hydroxyacid_DH_PdxB"/>
</dbReference>
<dbReference type="Pfam" id="PF00389">
    <property type="entry name" value="2-Hacid_dh"/>
    <property type="match status" value="1"/>
</dbReference>
<dbReference type="Pfam" id="PF02826">
    <property type="entry name" value="2-Hacid_dh_C"/>
    <property type="match status" value="1"/>
</dbReference>
<dbReference type="FunFam" id="3.40.50.720:FF:000203">
    <property type="entry name" value="D-3-phosphoglycerate dehydrogenase (SerA)"/>
    <property type="match status" value="1"/>
</dbReference>
<evidence type="ECO:0000256" key="3">
    <source>
        <dbReference type="ARBA" id="ARBA00023027"/>
    </source>
</evidence>
<dbReference type="GO" id="GO:0051287">
    <property type="term" value="F:NAD binding"/>
    <property type="evidence" value="ECO:0007669"/>
    <property type="project" value="InterPro"/>
</dbReference>
<dbReference type="SUPFAM" id="SSF51735">
    <property type="entry name" value="NAD(P)-binding Rossmann-fold domains"/>
    <property type="match status" value="1"/>
</dbReference>
<keyword evidence="2 4" id="KW-0560">Oxidoreductase</keyword>
<name>A0A9W6LPH8_9FUSO</name>
<organism evidence="7 8">
    <name type="scientific">Propionigenium maris DSM 9537</name>
    <dbReference type="NCBI Taxonomy" id="1123000"/>
    <lineage>
        <taxon>Bacteria</taxon>
        <taxon>Fusobacteriati</taxon>
        <taxon>Fusobacteriota</taxon>
        <taxon>Fusobacteriia</taxon>
        <taxon>Fusobacteriales</taxon>
        <taxon>Fusobacteriaceae</taxon>
        <taxon>Propionigenium</taxon>
    </lineage>
</organism>